<dbReference type="PROSITE" id="PS50994">
    <property type="entry name" value="INTEGRASE"/>
    <property type="match status" value="1"/>
</dbReference>
<protein>
    <submittedName>
        <fullName evidence="3">Integrase catalytic region</fullName>
    </submittedName>
</protein>
<comment type="function">
    <text evidence="1">Involved in the transposition of the insertion sequence.</text>
</comment>
<sequence>MQKCRRKESPGYSLTKTGEKISDEQIKEWLNELICGDGFPYGYNKLTICLKEEYNLLINRKKVYRLCKELNILKPQRTIHRKHPKHLARQDTITGSNQLWEMDVKYGYITGTDQFFFQLSLIDVFDRSIIDYHLGLSCKSKDAARVLKNSLSKRNLAKGMILPKIRTDNGPQFTSNLFEETVKELGVVHERIPVKTPNMNAHIESFHSILEDECYSQNEFESFMHVYSVVTDYMKYYNERRRHGSIKFMSPHKFYAAFIDDTVKVKPFTA</sequence>
<proteinExistence type="predicted"/>
<dbReference type="AlphaFoldDB" id="L0S2N0"/>
<dbReference type="EMBL" id="HF563609">
    <property type="protein sequence ID" value="CCP27416.1"/>
    <property type="molecule type" value="Genomic_DNA"/>
</dbReference>
<dbReference type="NCBIfam" id="NF033516">
    <property type="entry name" value="transpos_IS3"/>
    <property type="match status" value="1"/>
</dbReference>
<dbReference type="InterPro" id="IPR048020">
    <property type="entry name" value="Transpos_IS3"/>
</dbReference>
<keyword evidence="4" id="KW-1185">Reference proteome</keyword>
<dbReference type="Proteomes" id="UP000010802">
    <property type="component" value="Chromosome"/>
</dbReference>
<dbReference type="InterPro" id="IPR050900">
    <property type="entry name" value="Transposase_IS3/IS150/IS904"/>
</dbReference>
<evidence type="ECO:0000313" key="4">
    <source>
        <dbReference type="Proteomes" id="UP000010802"/>
    </source>
</evidence>
<dbReference type="Gene3D" id="3.30.420.10">
    <property type="entry name" value="Ribonuclease H-like superfamily/Ribonuclease H"/>
    <property type="match status" value="1"/>
</dbReference>
<dbReference type="InterPro" id="IPR001584">
    <property type="entry name" value="Integrase_cat-core"/>
</dbReference>
<gene>
    <name evidence="3" type="ordered locus">TEPIRE1_2551</name>
</gene>
<organism evidence="3 4">
    <name type="scientific">Tepidanaerobacter acetatoxydans (strain DSM 21804 / JCM 16047 / Re1)</name>
    <dbReference type="NCBI Taxonomy" id="1209989"/>
    <lineage>
        <taxon>Bacteria</taxon>
        <taxon>Bacillati</taxon>
        <taxon>Bacillota</taxon>
        <taxon>Clostridia</taxon>
        <taxon>Thermosediminibacterales</taxon>
        <taxon>Tepidanaerobacteraceae</taxon>
        <taxon>Tepidanaerobacter</taxon>
    </lineage>
</organism>
<dbReference type="Pfam" id="PF13276">
    <property type="entry name" value="HTH_21"/>
    <property type="match status" value="1"/>
</dbReference>
<dbReference type="GO" id="GO:0003676">
    <property type="term" value="F:nucleic acid binding"/>
    <property type="evidence" value="ECO:0007669"/>
    <property type="project" value="InterPro"/>
</dbReference>
<dbReference type="PANTHER" id="PTHR46889:SF5">
    <property type="entry name" value="INTEGRASE PROTEIN"/>
    <property type="match status" value="1"/>
</dbReference>
<dbReference type="InterPro" id="IPR025948">
    <property type="entry name" value="HTH-like_dom"/>
</dbReference>
<feature type="domain" description="Integrase catalytic" evidence="2">
    <location>
        <begin position="80"/>
        <end position="259"/>
    </location>
</feature>
<dbReference type="SUPFAM" id="SSF53098">
    <property type="entry name" value="Ribonuclease H-like"/>
    <property type="match status" value="1"/>
</dbReference>
<dbReference type="PATRIC" id="fig|1209989.3.peg.2936"/>
<dbReference type="GO" id="GO:0015074">
    <property type="term" value="P:DNA integration"/>
    <property type="evidence" value="ECO:0007669"/>
    <property type="project" value="InterPro"/>
</dbReference>
<evidence type="ECO:0000259" key="2">
    <source>
        <dbReference type="PROSITE" id="PS50994"/>
    </source>
</evidence>
<reference evidence="4" key="1">
    <citation type="journal article" date="2013" name="Genome Announc.">
        <title>First genome sequence of a syntrophic acetate-oxidizing bacterium, Tepidanaerobacter acetatoxydans strain Re1.</title>
        <authorList>
            <person name="Manzoor S."/>
            <person name="Bongcam-Rudloff E."/>
            <person name="Schnurer A."/>
            <person name="Muller B."/>
        </authorList>
    </citation>
    <scope>NUCLEOTIDE SEQUENCE [LARGE SCALE GENOMIC DNA]</scope>
    <source>
        <strain evidence="4">Re1</strain>
    </source>
</reference>
<dbReference type="InterPro" id="IPR012337">
    <property type="entry name" value="RNaseH-like_sf"/>
</dbReference>
<dbReference type="KEGG" id="tae:TepiRe1_2551"/>
<dbReference type="eggNOG" id="COG2801">
    <property type="taxonomic scope" value="Bacteria"/>
</dbReference>
<accession>L0S2N0</accession>
<name>L0S2N0_TEPAE</name>
<dbReference type="HOGENOM" id="CLU_027402_31_2_9"/>
<dbReference type="Pfam" id="PF13683">
    <property type="entry name" value="rve_3"/>
    <property type="match status" value="1"/>
</dbReference>
<evidence type="ECO:0000256" key="1">
    <source>
        <dbReference type="ARBA" id="ARBA00002286"/>
    </source>
</evidence>
<dbReference type="InterPro" id="IPR036397">
    <property type="entry name" value="RNaseH_sf"/>
</dbReference>
<dbReference type="PANTHER" id="PTHR46889">
    <property type="entry name" value="TRANSPOSASE INSF FOR INSERTION SEQUENCE IS3B-RELATED"/>
    <property type="match status" value="1"/>
</dbReference>
<evidence type="ECO:0000313" key="3">
    <source>
        <dbReference type="EMBL" id="CCP27416.1"/>
    </source>
</evidence>